<evidence type="ECO:0000313" key="5">
    <source>
        <dbReference type="Proteomes" id="UP001214250"/>
    </source>
</evidence>
<keyword evidence="5" id="KW-1185">Reference proteome</keyword>
<sequence length="490" mass="54703">MIKRYLLVMALLVLSVTAYADVKTARLFTNGMVIQREAKAPVWGWAEPGEQVEVSGSWGSKSAVKADKDGRWMLQLQTPKAGGPHSISIKGNNTITLNDVLSGDVWLCTGQSNMAWPVEKTNNAESAIKTANFPQIRRFSNRIMPVMEVPEDLDARSEWLSCSPETAGKFSATAFYTMRELQKEIDVPIGIVMAASGGTFIESYTSAEFLKDDIIAKRMIERAKQKAAESKSTQKARVDKNYPGVLYRGNIAPLKTFALKGVIWYQGENNAFELQRAEYYRVQLRNLINCLRQQWGNPELPFYFVQLPNFKETTDDPNAKTSGWPIIRESFLDVAKSTPNTGMVVTIDLGEIKNIHPTNKTDVGKRMASLVLNKTYGKNTPTSPLYIKSEIEGDKVIIHFDYAGSGLMAKGDKLEYFAIAGDDKKLLWADAVIEKRNGKDVVVVSSPQIKKPASVRYAWAMNPNTCNLYSKEGLPASPFRTDTWQLSKKK</sequence>
<evidence type="ECO:0000313" key="4">
    <source>
        <dbReference type="EMBL" id="WDE97743.1"/>
    </source>
</evidence>
<keyword evidence="1" id="KW-0378">Hydrolase</keyword>
<dbReference type="Pfam" id="PF03629">
    <property type="entry name" value="SASA"/>
    <property type="match status" value="1"/>
</dbReference>
<dbReference type="InterPro" id="IPR005181">
    <property type="entry name" value="SASA"/>
</dbReference>
<dbReference type="Gene3D" id="3.40.50.1110">
    <property type="entry name" value="SGNH hydrolase"/>
    <property type="match status" value="1"/>
</dbReference>
<dbReference type="Proteomes" id="UP001214250">
    <property type="component" value="Chromosome 2"/>
</dbReference>
<dbReference type="InterPro" id="IPR036514">
    <property type="entry name" value="SGNH_hydro_sf"/>
</dbReference>
<dbReference type="PANTHER" id="PTHR22901:SF0">
    <property type="entry name" value="SIALATE O-ACETYLESTERASE"/>
    <property type="match status" value="1"/>
</dbReference>
<feature type="signal peptide" evidence="2">
    <location>
        <begin position="1"/>
        <end position="20"/>
    </location>
</feature>
<evidence type="ECO:0000256" key="2">
    <source>
        <dbReference type="SAM" id="SignalP"/>
    </source>
</evidence>
<evidence type="ECO:0000256" key="1">
    <source>
        <dbReference type="ARBA" id="ARBA00022801"/>
    </source>
</evidence>
<organism evidence="4 5">
    <name type="scientific">Lentisphaera profundi</name>
    <dbReference type="NCBI Taxonomy" id="1658616"/>
    <lineage>
        <taxon>Bacteria</taxon>
        <taxon>Pseudomonadati</taxon>
        <taxon>Lentisphaerota</taxon>
        <taxon>Lentisphaeria</taxon>
        <taxon>Lentisphaerales</taxon>
        <taxon>Lentisphaeraceae</taxon>
        <taxon>Lentisphaera</taxon>
    </lineage>
</organism>
<feature type="domain" description="Sialate O-acetylesterase" evidence="3">
    <location>
        <begin position="103"/>
        <end position="371"/>
    </location>
</feature>
<reference evidence="4 5" key="1">
    <citation type="submission" date="2023-02" db="EMBL/GenBank/DDBJ databases">
        <title>Genome sequence of Lentisphaera profundi SAORIC-696.</title>
        <authorList>
            <person name="Kim e."/>
            <person name="Cho J.-C."/>
            <person name="Choi A."/>
            <person name="Kang I."/>
        </authorList>
    </citation>
    <scope>NUCLEOTIDE SEQUENCE [LARGE SCALE GENOMIC DNA]</scope>
    <source>
        <strain evidence="4 5">SAORIC-696</strain>
    </source>
</reference>
<name>A0ABY7VU61_9BACT</name>
<dbReference type="InterPro" id="IPR039329">
    <property type="entry name" value="SIAE"/>
</dbReference>
<feature type="chain" id="PRO_5047351986" evidence="2">
    <location>
        <begin position="21"/>
        <end position="490"/>
    </location>
</feature>
<dbReference type="SUPFAM" id="SSF52266">
    <property type="entry name" value="SGNH hydrolase"/>
    <property type="match status" value="1"/>
</dbReference>
<dbReference type="EMBL" id="CP117812">
    <property type="protein sequence ID" value="WDE97743.1"/>
    <property type="molecule type" value="Genomic_DNA"/>
</dbReference>
<gene>
    <name evidence="4" type="ORF">PQO03_18110</name>
</gene>
<proteinExistence type="predicted"/>
<keyword evidence="2" id="KW-0732">Signal</keyword>
<dbReference type="PANTHER" id="PTHR22901">
    <property type="entry name" value="SIALATE O-ACETYLESTERASE"/>
    <property type="match status" value="1"/>
</dbReference>
<dbReference type="RefSeq" id="WP_274152316.1">
    <property type="nucleotide sequence ID" value="NZ_CP117812.1"/>
</dbReference>
<protein>
    <submittedName>
        <fullName evidence="4">Sialate O-acetylesterase</fullName>
    </submittedName>
</protein>
<accession>A0ABY7VU61</accession>
<evidence type="ECO:0000259" key="3">
    <source>
        <dbReference type="Pfam" id="PF03629"/>
    </source>
</evidence>